<dbReference type="AlphaFoldDB" id="A0A2T3NF83"/>
<sequence length="65" mass="7395">MGLGSVELMLIWHKCVVNTEKPKYNEAKQVMKLTIVIKVTQEEFALLTDDGEISDVKKLCRMINA</sequence>
<gene>
    <name evidence="1" type="ORF">C9J01_10240</name>
</gene>
<reference evidence="1 2" key="1">
    <citation type="submission" date="2018-03" db="EMBL/GenBank/DDBJ databases">
        <title>Whole genome sequencing of Histamine producing bacteria.</title>
        <authorList>
            <person name="Butler K."/>
        </authorList>
    </citation>
    <scope>NUCLEOTIDE SEQUENCE [LARGE SCALE GENOMIC DNA]</scope>
    <source>
        <strain evidence="1 2">DSM 19138</strain>
    </source>
</reference>
<proteinExistence type="predicted"/>
<evidence type="ECO:0000313" key="1">
    <source>
        <dbReference type="EMBL" id="PSW13225.1"/>
    </source>
</evidence>
<organism evidence="1 2">
    <name type="scientific">Photobacterium rosenbergii</name>
    <dbReference type="NCBI Taxonomy" id="294936"/>
    <lineage>
        <taxon>Bacteria</taxon>
        <taxon>Pseudomonadati</taxon>
        <taxon>Pseudomonadota</taxon>
        <taxon>Gammaproteobacteria</taxon>
        <taxon>Vibrionales</taxon>
        <taxon>Vibrionaceae</taxon>
        <taxon>Photobacterium</taxon>
    </lineage>
</organism>
<comment type="caution">
    <text evidence="1">The sequence shown here is derived from an EMBL/GenBank/DDBJ whole genome shotgun (WGS) entry which is preliminary data.</text>
</comment>
<dbReference type="Proteomes" id="UP000241346">
    <property type="component" value="Unassembled WGS sequence"/>
</dbReference>
<accession>A0A2T3NF83</accession>
<dbReference type="EMBL" id="PYMB01000003">
    <property type="protein sequence ID" value="PSW13225.1"/>
    <property type="molecule type" value="Genomic_DNA"/>
</dbReference>
<protein>
    <submittedName>
        <fullName evidence="1">Uncharacterized protein</fullName>
    </submittedName>
</protein>
<evidence type="ECO:0000313" key="2">
    <source>
        <dbReference type="Proteomes" id="UP000241346"/>
    </source>
</evidence>
<name>A0A2T3NF83_9GAMM</name>